<dbReference type="RefSeq" id="WP_171394621.1">
    <property type="nucleotide sequence ID" value="NZ_CP049838.1"/>
</dbReference>
<dbReference type="Proteomes" id="UP000502665">
    <property type="component" value="Chromosome"/>
</dbReference>
<gene>
    <name evidence="2" type="ORF">G9272_00295</name>
    <name evidence="3" type="ORF">G9272_44600</name>
</gene>
<protein>
    <submittedName>
        <fullName evidence="3">Uncharacterized protein</fullName>
    </submittedName>
</protein>
<evidence type="ECO:0000256" key="1">
    <source>
        <dbReference type="PROSITE-ProRule" id="PRU00221"/>
    </source>
</evidence>
<dbReference type="PROSITE" id="PS50082">
    <property type="entry name" value="WD_REPEATS_2"/>
    <property type="match status" value="1"/>
</dbReference>
<sequence length="50" mass="5674">MASVSNDGTIRLWDLDEQRVRRALCTRDLEPGHADWGRYAPHIRPPANCG</sequence>
<dbReference type="EMBL" id="CP049838">
    <property type="protein sequence ID" value="QJS98969.1"/>
    <property type="molecule type" value="Genomic_DNA"/>
</dbReference>
<keyword evidence="1" id="KW-0853">WD repeat</keyword>
<dbReference type="InterPro" id="IPR019775">
    <property type="entry name" value="WD40_repeat_CS"/>
</dbReference>
<name>A0A6M4X116_9ACTN</name>
<evidence type="ECO:0000313" key="2">
    <source>
        <dbReference type="EMBL" id="QJS98969.1"/>
    </source>
</evidence>
<keyword evidence="4" id="KW-1185">Reference proteome</keyword>
<dbReference type="InterPro" id="IPR001680">
    <property type="entry name" value="WD40_rpt"/>
</dbReference>
<dbReference type="PROSITE" id="PS00678">
    <property type="entry name" value="WD_REPEATS_1"/>
    <property type="match status" value="1"/>
</dbReference>
<dbReference type="EMBL" id="CP049838">
    <property type="protein sequence ID" value="QJT06500.1"/>
    <property type="molecule type" value="Genomic_DNA"/>
</dbReference>
<dbReference type="PROSITE" id="PS50294">
    <property type="entry name" value="WD_REPEATS_REGION"/>
    <property type="match status" value="1"/>
</dbReference>
<evidence type="ECO:0000313" key="4">
    <source>
        <dbReference type="Proteomes" id="UP000502665"/>
    </source>
</evidence>
<reference evidence="3" key="1">
    <citation type="submission" date="2020-03" db="EMBL/GenBank/DDBJ databases">
        <title>Molecular networking-based the target discovery of potent antiproliferative macrolactams: 5/6/7/16 polycyclic ansamycins and glycosylated trienomycin from Streptomyces cacaoi subsp. asoensis.</title>
        <authorList>
            <person name="Liu L.-L."/>
        </authorList>
    </citation>
    <scope>NUCLEOTIDE SEQUENCE [LARGE SCALE GENOMIC DNA]</scope>
    <source>
        <strain evidence="3">H2S5</strain>
    </source>
</reference>
<organism evidence="3 4">
    <name type="scientific">Streptomyces asoensis</name>
    <dbReference type="NCBI Taxonomy" id="249586"/>
    <lineage>
        <taxon>Bacteria</taxon>
        <taxon>Bacillati</taxon>
        <taxon>Actinomycetota</taxon>
        <taxon>Actinomycetes</taxon>
        <taxon>Kitasatosporales</taxon>
        <taxon>Streptomycetaceae</taxon>
        <taxon>Streptomyces</taxon>
    </lineage>
</organism>
<feature type="repeat" description="WD" evidence="1">
    <location>
        <begin position="1"/>
        <end position="23"/>
    </location>
</feature>
<evidence type="ECO:0000313" key="3">
    <source>
        <dbReference type="EMBL" id="QJT06500.1"/>
    </source>
</evidence>
<proteinExistence type="predicted"/>
<dbReference type="AlphaFoldDB" id="A0A6M4X116"/>
<accession>A0A6M4X116</accession>